<sequence length="152" mass="16338">MEGEQEESLEQMIGQFIECSVTSNPPLLVSTSPEHELTMNTHTHKKTPTFSPDGVTYHDPSGPSKAKLQSVKPTKYALQNTGWGSNVHGGEGCSEGGGACHTGCCADDPSDDQKGARKGTSERKHVWTGFESGFIDYTHITRGTPLSVCVNQ</sequence>
<feature type="region of interest" description="Disordered" evidence="1">
    <location>
        <begin position="43"/>
        <end position="70"/>
    </location>
</feature>
<keyword evidence="3" id="KW-1185">Reference proteome</keyword>
<name>A0AAV4P6U7_CAEEX</name>
<dbReference type="AlphaFoldDB" id="A0AAV4P6U7"/>
<evidence type="ECO:0000313" key="3">
    <source>
        <dbReference type="Proteomes" id="UP001054945"/>
    </source>
</evidence>
<proteinExistence type="predicted"/>
<protein>
    <submittedName>
        <fullName evidence="2">Uncharacterized protein</fullName>
    </submittedName>
</protein>
<dbReference type="Proteomes" id="UP001054945">
    <property type="component" value="Unassembled WGS sequence"/>
</dbReference>
<evidence type="ECO:0000256" key="1">
    <source>
        <dbReference type="SAM" id="MobiDB-lite"/>
    </source>
</evidence>
<reference evidence="2 3" key="1">
    <citation type="submission" date="2021-06" db="EMBL/GenBank/DDBJ databases">
        <title>Caerostris extrusa draft genome.</title>
        <authorList>
            <person name="Kono N."/>
            <person name="Arakawa K."/>
        </authorList>
    </citation>
    <scope>NUCLEOTIDE SEQUENCE [LARGE SCALE GENOMIC DNA]</scope>
</reference>
<comment type="caution">
    <text evidence="2">The sequence shown here is derived from an EMBL/GenBank/DDBJ whole genome shotgun (WGS) entry which is preliminary data.</text>
</comment>
<dbReference type="EMBL" id="BPLR01021603">
    <property type="protein sequence ID" value="GIX91670.1"/>
    <property type="molecule type" value="Genomic_DNA"/>
</dbReference>
<organism evidence="2 3">
    <name type="scientific">Caerostris extrusa</name>
    <name type="common">Bark spider</name>
    <name type="synonym">Caerostris bankana</name>
    <dbReference type="NCBI Taxonomy" id="172846"/>
    <lineage>
        <taxon>Eukaryota</taxon>
        <taxon>Metazoa</taxon>
        <taxon>Ecdysozoa</taxon>
        <taxon>Arthropoda</taxon>
        <taxon>Chelicerata</taxon>
        <taxon>Arachnida</taxon>
        <taxon>Araneae</taxon>
        <taxon>Araneomorphae</taxon>
        <taxon>Entelegynae</taxon>
        <taxon>Araneoidea</taxon>
        <taxon>Araneidae</taxon>
        <taxon>Caerostris</taxon>
    </lineage>
</organism>
<accession>A0AAV4P6U7</accession>
<gene>
    <name evidence="2" type="ORF">CEXT_63841</name>
</gene>
<evidence type="ECO:0000313" key="2">
    <source>
        <dbReference type="EMBL" id="GIX91670.1"/>
    </source>
</evidence>